<evidence type="ECO:0000313" key="2">
    <source>
        <dbReference type="EMBL" id="ONI06329.1"/>
    </source>
</evidence>
<proteinExistence type="predicted"/>
<accession>A0A251P423</accession>
<feature type="compositionally biased region" description="Basic residues" evidence="1">
    <location>
        <begin position="1"/>
        <end position="26"/>
    </location>
</feature>
<reference evidence="2 3" key="1">
    <citation type="journal article" date="2013" name="Nat. Genet.">
        <title>The high-quality draft genome of peach (Prunus persica) identifies unique patterns of genetic diversity, domestication and genome evolution.</title>
        <authorList>
            <consortium name="International Peach Genome Initiative"/>
            <person name="Verde I."/>
            <person name="Abbott A.G."/>
            <person name="Scalabrin S."/>
            <person name="Jung S."/>
            <person name="Shu S."/>
            <person name="Marroni F."/>
            <person name="Zhebentyayeva T."/>
            <person name="Dettori M.T."/>
            <person name="Grimwood J."/>
            <person name="Cattonaro F."/>
            <person name="Zuccolo A."/>
            <person name="Rossini L."/>
            <person name="Jenkins J."/>
            <person name="Vendramin E."/>
            <person name="Meisel L.A."/>
            <person name="Decroocq V."/>
            <person name="Sosinski B."/>
            <person name="Prochnik S."/>
            <person name="Mitros T."/>
            <person name="Policriti A."/>
            <person name="Cipriani G."/>
            <person name="Dondini L."/>
            <person name="Ficklin S."/>
            <person name="Goodstein D.M."/>
            <person name="Xuan P."/>
            <person name="Del Fabbro C."/>
            <person name="Aramini V."/>
            <person name="Copetti D."/>
            <person name="Gonzalez S."/>
            <person name="Horner D.S."/>
            <person name="Falchi R."/>
            <person name="Lucas S."/>
            <person name="Mica E."/>
            <person name="Maldonado J."/>
            <person name="Lazzari B."/>
            <person name="Bielenberg D."/>
            <person name="Pirona R."/>
            <person name="Miculan M."/>
            <person name="Barakat A."/>
            <person name="Testolin R."/>
            <person name="Stella A."/>
            <person name="Tartarini S."/>
            <person name="Tonutti P."/>
            <person name="Arus P."/>
            <person name="Orellana A."/>
            <person name="Wells C."/>
            <person name="Main D."/>
            <person name="Vizzotto G."/>
            <person name="Silva H."/>
            <person name="Salamini F."/>
            <person name="Schmutz J."/>
            <person name="Morgante M."/>
            <person name="Rokhsar D.S."/>
        </authorList>
    </citation>
    <scope>NUCLEOTIDE SEQUENCE [LARGE SCALE GENOMIC DNA]</scope>
    <source>
        <strain evidence="3">cv. Nemared</strain>
    </source>
</reference>
<dbReference type="Proteomes" id="UP000006882">
    <property type="component" value="Chromosome G5"/>
</dbReference>
<organism evidence="2 3">
    <name type="scientific">Prunus persica</name>
    <name type="common">Peach</name>
    <name type="synonym">Amygdalus persica</name>
    <dbReference type="NCBI Taxonomy" id="3760"/>
    <lineage>
        <taxon>Eukaryota</taxon>
        <taxon>Viridiplantae</taxon>
        <taxon>Streptophyta</taxon>
        <taxon>Embryophyta</taxon>
        <taxon>Tracheophyta</taxon>
        <taxon>Spermatophyta</taxon>
        <taxon>Magnoliopsida</taxon>
        <taxon>eudicotyledons</taxon>
        <taxon>Gunneridae</taxon>
        <taxon>Pentapetalae</taxon>
        <taxon>rosids</taxon>
        <taxon>fabids</taxon>
        <taxon>Rosales</taxon>
        <taxon>Rosaceae</taxon>
        <taxon>Amygdaloideae</taxon>
        <taxon>Amygdaleae</taxon>
        <taxon>Prunus</taxon>
    </lineage>
</organism>
<protein>
    <submittedName>
        <fullName evidence="2">Uncharacterized protein</fullName>
    </submittedName>
</protein>
<feature type="region of interest" description="Disordered" evidence="1">
    <location>
        <begin position="1"/>
        <end position="54"/>
    </location>
</feature>
<dbReference type="Gramene" id="ONI06329">
    <property type="protein sequence ID" value="ONI06329"/>
    <property type="gene ID" value="PRUPE_5G053700"/>
</dbReference>
<evidence type="ECO:0000313" key="3">
    <source>
        <dbReference type="Proteomes" id="UP000006882"/>
    </source>
</evidence>
<evidence type="ECO:0000256" key="1">
    <source>
        <dbReference type="SAM" id="MobiDB-lite"/>
    </source>
</evidence>
<dbReference type="AlphaFoldDB" id="A0A251P423"/>
<gene>
    <name evidence="2" type="ORF">PRUPE_5G053700</name>
</gene>
<sequence>MRGIGKKCKQHDAKRRNLHAATKRRMIAQQTTRCQKKKPTCSNQTENDCTANNT</sequence>
<name>A0A251P423_PRUPE</name>
<dbReference type="EMBL" id="CM007655">
    <property type="protein sequence ID" value="ONI06329.1"/>
    <property type="molecule type" value="Genomic_DNA"/>
</dbReference>
<feature type="compositionally biased region" description="Polar residues" evidence="1">
    <location>
        <begin position="40"/>
        <end position="54"/>
    </location>
</feature>
<keyword evidence="3" id="KW-1185">Reference proteome</keyword>